<feature type="compositionally biased region" description="Polar residues" evidence="1">
    <location>
        <begin position="32"/>
        <end position="42"/>
    </location>
</feature>
<feature type="compositionally biased region" description="Basic and acidic residues" evidence="1">
    <location>
        <begin position="44"/>
        <end position="53"/>
    </location>
</feature>
<sequence length="150" mass="15531">MAAEREPNRGKEALAVSTTGRPGGGALPPCSLSFTSLQSNLPRGSHECTREESALSLTRAEARKRSGSSGEESPELEGGDCRAGPPAGWNVRAELSGRTLARRSGAMGRGGSSAGPPERRVSASPVFTGSQSQAVPLAPIIHDDKLNKIL</sequence>
<feature type="compositionally biased region" description="Basic and acidic residues" evidence="1">
    <location>
        <begin position="1"/>
        <end position="12"/>
    </location>
</feature>
<gene>
    <name evidence="2" type="ORF">NDU88_003280</name>
</gene>
<feature type="region of interest" description="Disordered" evidence="1">
    <location>
        <begin position="1"/>
        <end position="133"/>
    </location>
</feature>
<proteinExistence type="predicted"/>
<dbReference type="EMBL" id="JANPWB010000016">
    <property type="protein sequence ID" value="KAJ1083120.1"/>
    <property type="molecule type" value="Genomic_DNA"/>
</dbReference>
<accession>A0AAV7L5M9</accession>
<dbReference type="Proteomes" id="UP001066276">
    <property type="component" value="Chromosome 12"/>
</dbReference>
<protein>
    <submittedName>
        <fullName evidence="2">Uncharacterized protein</fullName>
    </submittedName>
</protein>
<reference evidence="2" key="1">
    <citation type="journal article" date="2022" name="bioRxiv">
        <title>Sequencing and chromosome-scale assembly of the giantPleurodeles waltlgenome.</title>
        <authorList>
            <person name="Brown T."/>
            <person name="Elewa A."/>
            <person name="Iarovenko S."/>
            <person name="Subramanian E."/>
            <person name="Araus A.J."/>
            <person name="Petzold A."/>
            <person name="Susuki M."/>
            <person name="Suzuki K.-i.T."/>
            <person name="Hayashi T."/>
            <person name="Toyoda A."/>
            <person name="Oliveira C."/>
            <person name="Osipova E."/>
            <person name="Leigh N.D."/>
            <person name="Simon A."/>
            <person name="Yun M.H."/>
        </authorList>
    </citation>
    <scope>NUCLEOTIDE SEQUENCE</scope>
    <source>
        <strain evidence="2">20211129_DDA</strain>
        <tissue evidence="2">Liver</tissue>
    </source>
</reference>
<comment type="caution">
    <text evidence="2">The sequence shown here is derived from an EMBL/GenBank/DDBJ whole genome shotgun (WGS) entry which is preliminary data.</text>
</comment>
<evidence type="ECO:0000313" key="2">
    <source>
        <dbReference type="EMBL" id="KAJ1083120.1"/>
    </source>
</evidence>
<evidence type="ECO:0000256" key="1">
    <source>
        <dbReference type="SAM" id="MobiDB-lite"/>
    </source>
</evidence>
<name>A0AAV7L5M9_PLEWA</name>
<evidence type="ECO:0000313" key="3">
    <source>
        <dbReference type="Proteomes" id="UP001066276"/>
    </source>
</evidence>
<organism evidence="2 3">
    <name type="scientific">Pleurodeles waltl</name>
    <name type="common">Iberian ribbed newt</name>
    <dbReference type="NCBI Taxonomy" id="8319"/>
    <lineage>
        <taxon>Eukaryota</taxon>
        <taxon>Metazoa</taxon>
        <taxon>Chordata</taxon>
        <taxon>Craniata</taxon>
        <taxon>Vertebrata</taxon>
        <taxon>Euteleostomi</taxon>
        <taxon>Amphibia</taxon>
        <taxon>Batrachia</taxon>
        <taxon>Caudata</taxon>
        <taxon>Salamandroidea</taxon>
        <taxon>Salamandridae</taxon>
        <taxon>Pleurodelinae</taxon>
        <taxon>Pleurodeles</taxon>
    </lineage>
</organism>
<dbReference type="AlphaFoldDB" id="A0AAV7L5M9"/>
<keyword evidence="3" id="KW-1185">Reference proteome</keyword>